<dbReference type="Gene3D" id="3.40.50.2000">
    <property type="entry name" value="Glycogen Phosphorylase B"/>
    <property type="match status" value="2"/>
</dbReference>
<evidence type="ECO:0000313" key="4">
    <source>
        <dbReference type="Proteomes" id="UP000199112"/>
    </source>
</evidence>
<accession>A0A1H6G3W5</accession>
<protein>
    <submittedName>
        <fullName evidence="3">Glycosyltransferase involved in cell wall bisynthesis</fullName>
    </submittedName>
</protein>
<dbReference type="GO" id="GO:0016757">
    <property type="term" value="F:glycosyltransferase activity"/>
    <property type="evidence" value="ECO:0007669"/>
    <property type="project" value="InterPro"/>
</dbReference>
<organism evidence="3 4">
    <name type="scientific">Natronorubrum sediminis</name>
    <dbReference type="NCBI Taxonomy" id="640943"/>
    <lineage>
        <taxon>Archaea</taxon>
        <taxon>Methanobacteriati</taxon>
        <taxon>Methanobacteriota</taxon>
        <taxon>Stenosarchaea group</taxon>
        <taxon>Halobacteria</taxon>
        <taxon>Halobacteriales</taxon>
        <taxon>Natrialbaceae</taxon>
        <taxon>Natronorubrum</taxon>
    </lineage>
</organism>
<dbReference type="Pfam" id="PF13579">
    <property type="entry name" value="Glyco_trans_4_4"/>
    <property type="match status" value="1"/>
</dbReference>
<reference evidence="4" key="1">
    <citation type="submission" date="2016-10" db="EMBL/GenBank/DDBJ databases">
        <authorList>
            <person name="Varghese N."/>
            <person name="Submissions S."/>
        </authorList>
    </citation>
    <scope>NUCLEOTIDE SEQUENCE [LARGE SCALE GENOMIC DNA]</scope>
    <source>
        <strain evidence="4">CGMCC 1.8981</strain>
    </source>
</reference>
<dbReference type="AlphaFoldDB" id="A0A1H6G3W5"/>
<feature type="domain" description="Glycosyl transferase family 1" evidence="1">
    <location>
        <begin position="187"/>
        <end position="350"/>
    </location>
</feature>
<feature type="domain" description="Glycosyltransferase subfamily 4-like N-terminal" evidence="2">
    <location>
        <begin position="20"/>
        <end position="166"/>
    </location>
</feature>
<sequence>MTHVVHLSSVHYPFDPRIFHKQLRTLAAEGYRATLLVHHDESTVRNGVHVRSVGDVETRLERWRNLPHLFRVARRQDADVYHVHDPELLPIGVALSATTDAEVVYDIHEDYTDAIRVREWIPKRLKPILQTAFPTVQSALTRPLDLVITADESTREKVAARTSTPVETVRNLPKVGEIDTDGTDLERSHEYVLAYVGGLDRERGLLNMLTVTSRLREEGLDVGLWLLGPFQDDEIERRAREFMASEEITDHVRLFGYVDYDEIFSHLSQADIGLLLVDEERFERNVPTKFFEYLYCGLPVVSTAVPSLESYTDDDYCVTVSEDNLDRVVAETERLLEDSETRATMSDAAHETVVSEYSWEVERERLVGAYERLLATETDGN</sequence>
<dbReference type="OrthoDB" id="132546at2157"/>
<dbReference type="InterPro" id="IPR028098">
    <property type="entry name" value="Glyco_trans_4-like_N"/>
</dbReference>
<evidence type="ECO:0000259" key="1">
    <source>
        <dbReference type="Pfam" id="PF00534"/>
    </source>
</evidence>
<proteinExistence type="predicted"/>
<dbReference type="InterPro" id="IPR050194">
    <property type="entry name" value="Glycosyltransferase_grp1"/>
</dbReference>
<keyword evidence="3" id="KW-0808">Transferase</keyword>
<dbReference type="SUPFAM" id="SSF53756">
    <property type="entry name" value="UDP-Glycosyltransferase/glycogen phosphorylase"/>
    <property type="match status" value="1"/>
</dbReference>
<gene>
    <name evidence="3" type="ORF">SAMN04487967_3372</name>
</gene>
<dbReference type="Proteomes" id="UP000199112">
    <property type="component" value="Unassembled WGS sequence"/>
</dbReference>
<dbReference type="EMBL" id="FNWL01000005">
    <property type="protein sequence ID" value="SEH17786.1"/>
    <property type="molecule type" value="Genomic_DNA"/>
</dbReference>
<keyword evidence="4" id="KW-1185">Reference proteome</keyword>
<dbReference type="PANTHER" id="PTHR45947:SF3">
    <property type="entry name" value="SULFOQUINOVOSYL TRANSFERASE SQD2"/>
    <property type="match status" value="1"/>
</dbReference>
<evidence type="ECO:0000313" key="3">
    <source>
        <dbReference type="EMBL" id="SEH17786.1"/>
    </source>
</evidence>
<dbReference type="RefSeq" id="WP_090508125.1">
    <property type="nucleotide sequence ID" value="NZ_FNWL01000005.1"/>
</dbReference>
<dbReference type="PANTHER" id="PTHR45947">
    <property type="entry name" value="SULFOQUINOVOSYL TRANSFERASE SQD2"/>
    <property type="match status" value="1"/>
</dbReference>
<evidence type="ECO:0000259" key="2">
    <source>
        <dbReference type="Pfam" id="PF13579"/>
    </source>
</evidence>
<dbReference type="InterPro" id="IPR001296">
    <property type="entry name" value="Glyco_trans_1"/>
</dbReference>
<dbReference type="Pfam" id="PF00534">
    <property type="entry name" value="Glycos_transf_1"/>
    <property type="match status" value="1"/>
</dbReference>
<name>A0A1H6G3W5_9EURY</name>